<keyword evidence="1" id="KW-1133">Transmembrane helix</keyword>
<feature type="transmembrane region" description="Helical" evidence="1">
    <location>
        <begin position="12"/>
        <end position="36"/>
    </location>
</feature>
<dbReference type="AlphaFoldDB" id="A0A0A8Y315"/>
<keyword evidence="1" id="KW-0472">Membrane</keyword>
<dbReference type="EMBL" id="GBRH01278250">
    <property type="protein sequence ID" value="JAD19645.1"/>
    <property type="molecule type" value="Transcribed_RNA"/>
</dbReference>
<reference evidence="2" key="1">
    <citation type="submission" date="2014-09" db="EMBL/GenBank/DDBJ databases">
        <authorList>
            <person name="Magalhaes I.L.F."/>
            <person name="Oliveira U."/>
            <person name="Santos F.R."/>
            <person name="Vidigal T.H.D.A."/>
            <person name="Brescovit A.D."/>
            <person name="Santos A.J."/>
        </authorList>
    </citation>
    <scope>NUCLEOTIDE SEQUENCE</scope>
    <source>
        <tissue evidence="2">Shoot tissue taken approximately 20 cm above the soil surface</tissue>
    </source>
</reference>
<protein>
    <submittedName>
        <fullName evidence="2">Uncharacterized protein</fullName>
    </submittedName>
</protein>
<evidence type="ECO:0000256" key="1">
    <source>
        <dbReference type="SAM" id="Phobius"/>
    </source>
</evidence>
<keyword evidence="1" id="KW-0812">Transmembrane</keyword>
<evidence type="ECO:0000313" key="2">
    <source>
        <dbReference type="EMBL" id="JAD19645.1"/>
    </source>
</evidence>
<sequence>MFLNSLTFLSKFLLAFSSFNKICTLASYGLLILAGWKSLAIHLV</sequence>
<organism evidence="2">
    <name type="scientific">Arundo donax</name>
    <name type="common">Giant reed</name>
    <name type="synonym">Donax arundinaceus</name>
    <dbReference type="NCBI Taxonomy" id="35708"/>
    <lineage>
        <taxon>Eukaryota</taxon>
        <taxon>Viridiplantae</taxon>
        <taxon>Streptophyta</taxon>
        <taxon>Embryophyta</taxon>
        <taxon>Tracheophyta</taxon>
        <taxon>Spermatophyta</taxon>
        <taxon>Magnoliopsida</taxon>
        <taxon>Liliopsida</taxon>
        <taxon>Poales</taxon>
        <taxon>Poaceae</taxon>
        <taxon>PACMAD clade</taxon>
        <taxon>Arundinoideae</taxon>
        <taxon>Arundineae</taxon>
        <taxon>Arundo</taxon>
    </lineage>
</organism>
<accession>A0A0A8Y315</accession>
<name>A0A0A8Y315_ARUDO</name>
<reference evidence="2" key="2">
    <citation type="journal article" date="2015" name="Data Brief">
        <title>Shoot transcriptome of the giant reed, Arundo donax.</title>
        <authorList>
            <person name="Barrero R.A."/>
            <person name="Guerrero F.D."/>
            <person name="Moolhuijzen P."/>
            <person name="Goolsby J.A."/>
            <person name="Tidwell J."/>
            <person name="Bellgard S.E."/>
            <person name="Bellgard M.I."/>
        </authorList>
    </citation>
    <scope>NUCLEOTIDE SEQUENCE</scope>
    <source>
        <tissue evidence="2">Shoot tissue taken approximately 20 cm above the soil surface</tissue>
    </source>
</reference>
<proteinExistence type="predicted"/>